<dbReference type="InterPro" id="IPR052337">
    <property type="entry name" value="SAT4-like"/>
</dbReference>
<comment type="subcellular location">
    <subcellularLocation>
        <location evidence="1">Membrane</location>
        <topology evidence="1">Multi-pass membrane protein</topology>
    </subcellularLocation>
</comment>
<dbReference type="Pfam" id="PF20684">
    <property type="entry name" value="Fung_rhodopsin"/>
    <property type="match status" value="1"/>
</dbReference>
<dbReference type="PANTHER" id="PTHR33048">
    <property type="entry name" value="PTH11-LIKE INTEGRAL MEMBRANE PROTEIN (AFU_ORTHOLOGUE AFUA_5G11245)"/>
    <property type="match status" value="1"/>
</dbReference>
<dbReference type="PANTHER" id="PTHR33048:SF19">
    <property type="entry name" value="MEMBRANE PROTEIN PTH11-LIKE, PUTATIVE (AFU_ORTHOLOGUE AFUA_1G14080)-RELATED"/>
    <property type="match status" value="1"/>
</dbReference>
<accession>A0ABR1H8V4</accession>
<dbReference type="InterPro" id="IPR049326">
    <property type="entry name" value="Rhodopsin_dom_fungi"/>
</dbReference>
<feature type="domain" description="Rhodopsin" evidence="8">
    <location>
        <begin position="36"/>
        <end position="244"/>
    </location>
</feature>
<name>A0ABR1H8V4_9HYPO</name>
<evidence type="ECO:0000256" key="7">
    <source>
        <dbReference type="SAM" id="Phobius"/>
    </source>
</evidence>
<evidence type="ECO:0000313" key="10">
    <source>
        <dbReference type="Proteomes" id="UP001498476"/>
    </source>
</evidence>
<evidence type="ECO:0000313" key="9">
    <source>
        <dbReference type="EMBL" id="KAK7417549.1"/>
    </source>
</evidence>
<dbReference type="EMBL" id="JAZAVJ010000056">
    <property type="protein sequence ID" value="KAK7417549.1"/>
    <property type="molecule type" value="Genomic_DNA"/>
</dbReference>
<evidence type="ECO:0000256" key="1">
    <source>
        <dbReference type="ARBA" id="ARBA00004141"/>
    </source>
</evidence>
<feature type="transmembrane region" description="Helical" evidence="7">
    <location>
        <begin position="251"/>
        <end position="276"/>
    </location>
</feature>
<gene>
    <name evidence="9" type="ORF">QQX98_004514</name>
</gene>
<feature type="compositionally biased region" description="Polar residues" evidence="6">
    <location>
        <begin position="464"/>
        <end position="486"/>
    </location>
</feature>
<evidence type="ECO:0000259" key="8">
    <source>
        <dbReference type="Pfam" id="PF20684"/>
    </source>
</evidence>
<comment type="similarity">
    <text evidence="5">Belongs to the SAT4 family.</text>
</comment>
<keyword evidence="10" id="KW-1185">Reference proteome</keyword>
<evidence type="ECO:0000256" key="3">
    <source>
        <dbReference type="ARBA" id="ARBA00022989"/>
    </source>
</evidence>
<proteinExistence type="inferred from homology"/>
<feature type="transmembrane region" description="Helical" evidence="7">
    <location>
        <begin position="183"/>
        <end position="209"/>
    </location>
</feature>
<evidence type="ECO:0000256" key="6">
    <source>
        <dbReference type="SAM" id="MobiDB-lite"/>
    </source>
</evidence>
<keyword evidence="2 7" id="KW-0812">Transmembrane</keyword>
<feature type="transmembrane region" description="Helical" evidence="7">
    <location>
        <begin position="54"/>
        <end position="77"/>
    </location>
</feature>
<keyword evidence="4 7" id="KW-0472">Membrane</keyword>
<sequence>MTLYSDPPALREFKYDKPTLLVCWWATSFCTLIILLRLAGRFIRTERLFAEDRIAALALIPLYLRMGCVQYILLYGTNNANFDDVELTDEEVHRKEIASGLVLASRVFYAATLWILKGTILEFLCRLTFATWERSWHTTLRVIRVILIVTFIAVVISDLAECQPFSHYWQVLPNPGGQCRQGYAQLITMAVCNVFTDLLLVIFPVPIIVTSQMTVKRKAQLVLLFSLSLSVVGVTLYRVPNIIKEDGRQQYRSLLASVELLFATASANSLVLGSFVRDRGLKKPKFRRASVAESFDPSLHPRRPTLHRHWGSDEDLVRDVGMGVDPELRDQPDAPDEGTAILFTPAPIIRQLDRDLERWQFPQRQRSNAERSDDSLLTHDPLFLTRSDPITTPRRVSFFDVGGLLDPPRESNGSVRPGSYGSSNGDSAPAHSHPAASVTAPTGGFRRGSTALLQDLSGFLGPLNTRQARSRAQSKGTELQPIPQSHQEQKFNVHGNPEPELRDPGGLLS</sequence>
<evidence type="ECO:0000256" key="5">
    <source>
        <dbReference type="ARBA" id="ARBA00038359"/>
    </source>
</evidence>
<evidence type="ECO:0000256" key="4">
    <source>
        <dbReference type="ARBA" id="ARBA00023136"/>
    </source>
</evidence>
<feature type="transmembrane region" description="Helical" evidence="7">
    <location>
        <begin position="142"/>
        <end position="160"/>
    </location>
</feature>
<comment type="caution">
    <text evidence="9">The sequence shown here is derived from an EMBL/GenBank/DDBJ whole genome shotgun (WGS) entry which is preliminary data.</text>
</comment>
<keyword evidence="3 7" id="KW-1133">Transmembrane helix</keyword>
<dbReference type="Proteomes" id="UP001498476">
    <property type="component" value="Unassembled WGS sequence"/>
</dbReference>
<feature type="compositionally biased region" description="Basic and acidic residues" evidence="6">
    <location>
        <begin position="487"/>
        <end position="503"/>
    </location>
</feature>
<feature type="compositionally biased region" description="Low complexity" evidence="6">
    <location>
        <begin position="427"/>
        <end position="437"/>
    </location>
</feature>
<feature type="region of interest" description="Disordered" evidence="6">
    <location>
        <begin position="463"/>
        <end position="509"/>
    </location>
</feature>
<evidence type="ECO:0000256" key="2">
    <source>
        <dbReference type="ARBA" id="ARBA00022692"/>
    </source>
</evidence>
<protein>
    <recommendedName>
        <fullName evidence="8">Rhodopsin domain-containing protein</fullName>
    </recommendedName>
</protein>
<reference evidence="9 10" key="1">
    <citation type="journal article" date="2025" name="Microbiol. Resour. Announc.">
        <title>Draft genome sequences for Neonectria magnoliae and Neonectria punicea, canker pathogens of Liriodendron tulipifera and Acer saccharum in West Virginia.</title>
        <authorList>
            <person name="Petronek H.M."/>
            <person name="Kasson M.T."/>
            <person name="Metheny A.M."/>
            <person name="Stauder C.M."/>
            <person name="Lovett B."/>
            <person name="Lynch S.C."/>
            <person name="Garnas J.R."/>
            <person name="Kasson L.R."/>
            <person name="Stajich J.E."/>
        </authorList>
    </citation>
    <scope>NUCLEOTIDE SEQUENCE [LARGE SCALE GENOMIC DNA]</scope>
    <source>
        <strain evidence="9 10">NRRL 64653</strain>
    </source>
</reference>
<feature type="transmembrane region" description="Helical" evidence="7">
    <location>
        <begin position="221"/>
        <end position="239"/>
    </location>
</feature>
<organism evidence="9 10">
    <name type="scientific">Neonectria punicea</name>
    <dbReference type="NCBI Taxonomy" id="979145"/>
    <lineage>
        <taxon>Eukaryota</taxon>
        <taxon>Fungi</taxon>
        <taxon>Dikarya</taxon>
        <taxon>Ascomycota</taxon>
        <taxon>Pezizomycotina</taxon>
        <taxon>Sordariomycetes</taxon>
        <taxon>Hypocreomycetidae</taxon>
        <taxon>Hypocreales</taxon>
        <taxon>Nectriaceae</taxon>
        <taxon>Neonectria</taxon>
    </lineage>
</organism>
<feature type="region of interest" description="Disordered" evidence="6">
    <location>
        <begin position="400"/>
        <end position="443"/>
    </location>
</feature>
<feature type="transmembrane region" description="Helical" evidence="7">
    <location>
        <begin position="20"/>
        <end position="42"/>
    </location>
</feature>